<feature type="signal peptide" evidence="1">
    <location>
        <begin position="1"/>
        <end position="20"/>
    </location>
</feature>
<dbReference type="PANTHER" id="PTHR43649">
    <property type="entry name" value="ARABINOSE-BINDING PROTEIN-RELATED"/>
    <property type="match status" value="1"/>
</dbReference>
<dbReference type="PANTHER" id="PTHR43649:SF12">
    <property type="entry name" value="DIACETYLCHITOBIOSE BINDING PROTEIN DASA"/>
    <property type="match status" value="1"/>
</dbReference>
<name>A0ABW3UH03_9BACL</name>
<evidence type="ECO:0000256" key="1">
    <source>
        <dbReference type="SAM" id="SignalP"/>
    </source>
</evidence>
<dbReference type="Pfam" id="PF01547">
    <property type="entry name" value="SBP_bac_1"/>
    <property type="match status" value="1"/>
</dbReference>
<accession>A0ABW3UH03</accession>
<dbReference type="RefSeq" id="WP_345594428.1">
    <property type="nucleotide sequence ID" value="NZ_BAABJG010000055.1"/>
</dbReference>
<dbReference type="EMBL" id="JBHTLU010000012">
    <property type="protein sequence ID" value="MFD1219905.1"/>
    <property type="molecule type" value="Genomic_DNA"/>
</dbReference>
<gene>
    <name evidence="2" type="ORF">ACFQ4B_07230</name>
</gene>
<evidence type="ECO:0000313" key="3">
    <source>
        <dbReference type="Proteomes" id="UP001597180"/>
    </source>
</evidence>
<protein>
    <submittedName>
        <fullName evidence="2">ABC transporter substrate-binding protein</fullName>
    </submittedName>
</protein>
<dbReference type="SUPFAM" id="SSF53850">
    <property type="entry name" value="Periplasmic binding protein-like II"/>
    <property type="match status" value="1"/>
</dbReference>
<organism evidence="2 3">
    <name type="scientific">Paenibacillus vulneris</name>
    <dbReference type="NCBI Taxonomy" id="1133364"/>
    <lineage>
        <taxon>Bacteria</taxon>
        <taxon>Bacillati</taxon>
        <taxon>Bacillota</taxon>
        <taxon>Bacilli</taxon>
        <taxon>Bacillales</taxon>
        <taxon>Paenibacillaceae</taxon>
        <taxon>Paenibacillus</taxon>
    </lineage>
</organism>
<keyword evidence="3" id="KW-1185">Reference proteome</keyword>
<dbReference type="Gene3D" id="3.40.190.10">
    <property type="entry name" value="Periplasmic binding protein-like II"/>
    <property type="match status" value="1"/>
</dbReference>
<keyword evidence="1" id="KW-0732">Signal</keyword>
<dbReference type="Proteomes" id="UP001597180">
    <property type="component" value="Unassembled WGS sequence"/>
</dbReference>
<dbReference type="InterPro" id="IPR006059">
    <property type="entry name" value="SBP"/>
</dbReference>
<reference evidence="3" key="1">
    <citation type="journal article" date="2019" name="Int. J. Syst. Evol. Microbiol.">
        <title>The Global Catalogue of Microorganisms (GCM) 10K type strain sequencing project: providing services to taxonomists for standard genome sequencing and annotation.</title>
        <authorList>
            <consortium name="The Broad Institute Genomics Platform"/>
            <consortium name="The Broad Institute Genome Sequencing Center for Infectious Disease"/>
            <person name="Wu L."/>
            <person name="Ma J."/>
        </authorList>
    </citation>
    <scope>NUCLEOTIDE SEQUENCE [LARGE SCALE GENOMIC DNA]</scope>
    <source>
        <strain evidence="3">CCUG 53270</strain>
    </source>
</reference>
<proteinExistence type="predicted"/>
<dbReference type="InterPro" id="IPR050490">
    <property type="entry name" value="Bact_solute-bd_prot1"/>
</dbReference>
<comment type="caution">
    <text evidence="2">The sequence shown here is derived from an EMBL/GenBank/DDBJ whole genome shotgun (WGS) entry which is preliminary data.</text>
</comment>
<sequence>MTNKWAASMLALVLTMGVGAGCAKQEAAAPDNQGQAKSNIGTDPITLTVFTEVPMLQDDFEKLIAGPVKAKYPNVTLERSEKAKGNEITDRIAAGNIPDILLTGFYFIPNLTDTGMLLEIDDRIKQNNVDLSAFEPVVIDALKGFRDGKLVALPFYMGTTALFYNKDIFDRFGVPYPKDGMTWNEAVELARKLTRSDSGVNYQGLNPGSWDTLGSQLSLQKIDTATNKTLVNNDGYRKVLSVLQDVSSIPNMDPKMKPMDAFTKDRNLAMYNFWWTDVVTKLEEAAKAGNPGNWDIVSTPSFPDKPGVGAKVDAHILMVSSQTKYKNEAFEIIKFLTTSPEVQTEVAKTGRIPVQTNKDIRKHLGENYQSLKGKNLDAFFKNKMAPLPKFHVLDSSAVSKPMSDAVTAVTQNNVDINTALRTAEETINKNIEQLMKK</sequence>
<evidence type="ECO:0000313" key="2">
    <source>
        <dbReference type="EMBL" id="MFD1219905.1"/>
    </source>
</evidence>
<dbReference type="PROSITE" id="PS51257">
    <property type="entry name" value="PROKAR_LIPOPROTEIN"/>
    <property type="match status" value="1"/>
</dbReference>
<feature type="chain" id="PRO_5045772328" evidence="1">
    <location>
        <begin position="21"/>
        <end position="437"/>
    </location>
</feature>